<dbReference type="AlphaFoldDB" id="A0A139ADW2"/>
<proteinExistence type="predicted"/>
<feature type="compositionally biased region" description="Polar residues" evidence="1">
    <location>
        <begin position="92"/>
        <end position="109"/>
    </location>
</feature>
<feature type="region of interest" description="Disordered" evidence="1">
    <location>
        <begin position="35"/>
        <end position="113"/>
    </location>
</feature>
<feature type="compositionally biased region" description="Polar residues" evidence="1">
    <location>
        <begin position="49"/>
        <end position="70"/>
    </location>
</feature>
<protein>
    <submittedName>
        <fullName evidence="2">Uncharacterized protein</fullName>
    </submittedName>
</protein>
<evidence type="ECO:0000313" key="3">
    <source>
        <dbReference type="Proteomes" id="UP000070544"/>
    </source>
</evidence>
<keyword evidence="3" id="KW-1185">Reference proteome</keyword>
<feature type="region of interest" description="Disordered" evidence="1">
    <location>
        <begin position="627"/>
        <end position="693"/>
    </location>
</feature>
<feature type="region of interest" description="Disordered" evidence="1">
    <location>
        <begin position="572"/>
        <end position="615"/>
    </location>
</feature>
<evidence type="ECO:0000313" key="2">
    <source>
        <dbReference type="EMBL" id="KXS14603.1"/>
    </source>
</evidence>
<feature type="compositionally biased region" description="Low complexity" evidence="1">
    <location>
        <begin position="572"/>
        <end position="587"/>
    </location>
</feature>
<feature type="compositionally biased region" description="Low complexity" evidence="1">
    <location>
        <begin position="205"/>
        <end position="226"/>
    </location>
</feature>
<reference evidence="2 3" key="1">
    <citation type="journal article" date="2015" name="Genome Biol. Evol.">
        <title>Phylogenomic analyses indicate that early fungi evolved digesting cell walls of algal ancestors of land plants.</title>
        <authorList>
            <person name="Chang Y."/>
            <person name="Wang S."/>
            <person name="Sekimoto S."/>
            <person name="Aerts A.L."/>
            <person name="Choi C."/>
            <person name="Clum A."/>
            <person name="LaButti K.M."/>
            <person name="Lindquist E.A."/>
            <person name="Yee Ngan C."/>
            <person name="Ohm R.A."/>
            <person name="Salamov A.A."/>
            <person name="Grigoriev I.V."/>
            <person name="Spatafora J.W."/>
            <person name="Berbee M.L."/>
        </authorList>
    </citation>
    <scope>NUCLEOTIDE SEQUENCE [LARGE SCALE GENOMIC DNA]</scope>
    <source>
        <strain evidence="2 3">JEL478</strain>
    </source>
</reference>
<dbReference type="Proteomes" id="UP000070544">
    <property type="component" value="Unassembled WGS sequence"/>
</dbReference>
<feature type="region of interest" description="Disordered" evidence="1">
    <location>
        <begin position="1"/>
        <end position="20"/>
    </location>
</feature>
<gene>
    <name evidence="2" type="ORF">M427DRAFT_33045</name>
</gene>
<accession>A0A139ADW2</accession>
<sequence length="756" mass="82258">MASHTEGSHAATDEYVQDGPFLTAVDDIYDDVNSRALDEREEREETLEWRQSPSRSASMSRPQSKNSSRPASALVAQRSTDGDRGSKASGLVNGNDTTSNLFQPQTAPRKQSFESVGPIEANIVERQSPRPSQGHIQTNGINYAVPEDMDLDVLAKQFVIENASPAAGVTQRPSVSSREAAGLSKGDHHRGSYTAPHSAKSRRASLLGRSPSIGGGSRPTSAATSTRTIVQTTVIAALKEKIDMLEQDCAKWKAGYASATSQLRATERERAFWKDKARELWGSDDSFESVEEYVLAHLEVSVVPVGDHGAFSDLATIQRTGATYEYADDLQASQGLSSTLKSRGRTAGSKVREKAGVVSTVSRSSVAGGLVRDYVKHPGRTKLKRARIAEKEDTQMLGTSLLPSKFPGPSIADVGLRREEERIVGESQMKAPISRPSTARHLTAYQPHMIRQLTSHSAPGDFRRQLENVRVKHLRQLLLAAGSFVAGRTGRGWDGISYRLRKGPPDDPRMRGGEVLPDDDPAHLIVSALEQHVAELETWIRETLEALGEEQRHSSRLAQTLLRLKSRLNRAESAASSRAHSRSQSLSPRFGRSRQTSRSASPSPQHNWLDHRDNNRDSSKLLALITDLATRPESRNSASSGGGSRLKRSKTGLTIPAGVRPKFFEGGSQRQEFPALKSSAPSATSRARPLSSIPISLEDNASLSGKAHEGDDPRAKENLRITCAGDSRVDLREDVTVRLGWPKGGKDVGLVTVPVM</sequence>
<organism evidence="2 3">
    <name type="scientific">Gonapodya prolifera (strain JEL478)</name>
    <name type="common">Monoblepharis prolifera</name>
    <dbReference type="NCBI Taxonomy" id="1344416"/>
    <lineage>
        <taxon>Eukaryota</taxon>
        <taxon>Fungi</taxon>
        <taxon>Fungi incertae sedis</taxon>
        <taxon>Chytridiomycota</taxon>
        <taxon>Chytridiomycota incertae sedis</taxon>
        <taxon>Monoblepharidomycetes</taxon>
        <taxon>Monoblepharidales</taxon>
        <taxon>Gonapodyaceae</taxon>
        <taxon>Gonapodya</taxon>
    </lineage>
</organism>
<feature type="compositionally biased region" description="Polar residues" evidence="1">
    <location>
        <begin position="593"/>
        <end position="606"/>
    </location>
</feature>
<dbReference type="EMBL" id="KQ965768">
    <property type="protein sequence ID" value="KXS14603.1"/>
    <property type="molecule type" value="Genomic_DNA"/>
</dbReference>
<feature type="compositionally biased region" description="Low complexity" evidence="1">
    <location>
        <begin position="678"/>
        <end position="692"/>
    </location>
</feature>
<evidence type="ECO:0000256" key="1">
    <source>
        <dbReference type="SAM" id="MobiDB-lite"/>
    </source>
</evidence>
<feature type="region of interest" description="Disordered" evidence="1">
    <location>
        <begin position="166"/>
        <end position="226"/>
    </location>
</feature>
<name>A0A139ADW2_GONPJ</name>